<evidence type="ECO:0000313" key="8">
    <source>
        <dbReference type="EMBL" id="CAF9918510.1"/>
    </source>
</evidence>
<feature type="compositionally biased region" description="Polar residues" evidence="7">
    <location>
        <begin position="461"/>
        <end position="478"/>
    </location>
</feature>
<reference evidence="8" key="1">
    <citation type="submission" date="2021-03" db="EMBL/GenBank/DDBJ databases">
        <authorList>
            <person name="Tagirdzhanova G."/>
        </authorList>
    </citation>
    <scope>NUCLEOTIDE SEQUENCE</scope>
</reference>
<evidence type="ECO:0000313" key="9">
    <source>
        <dbReference type="Proteomes" id="UP000664521"/>
    </source>
</evidence>
<evidence type="ECO:0000256" key="6">
    <source>
        <dbReference type="PROSITE-ProRule" id="PRU00221"/>
    </source>
</evidence>
<feature type="region of interest" description="Disordered" evidence="7">
    <location>
        <begin position="795"/>
        <end position="952"/>
    </location>
</feature>
<dbReference type="InterPro" id="IPR019775">
    <property type="entry name" value="WD40_repeat_CS"/>
</dbReference>
<dbReference type="PROSITE" id="PS00678">
    <property type="entry name" value="WD_REPEATS_1"/>
    <property type="match status" value="2"/>
</dbReference>
<evidence type="ECO:0000256" key="3">
    <source>
        <dbReference type="ARBA" id="ARBA00022737"/>
    </source>
</evidence>
<feature type="compositionally biased region" description="Polar residues" evidence="7">
    <location>
        <begin position="866"/>
        <end position="875"/>
    </location>
</feature>
<dbReference type="OrthoDB" id="60955at2759"/>
<dbReference type="InterPro" id="IPR037590">
    <property type="entry name" value="WDR24"/>
</dbReference>
<dbReference type="GO" id="GO:0016239">
    <property type="term" value="P:positive regulation of macroautophagy"/>
    <property type="evidence" value="ECO:0007669"/>
    <property type="project" value="TreeGrafter"/>
</dbReference>
<keyword evidence="3" id="KW-0677">Repeat</keyword>
<feature type="compositionally biased region" description="Low complexity" evidence="7">
    <location>
        <begin position="892"/>
        <end position="906"/>
    </location>
</feature>
<proteinExistence type="predicted"/>
<dbReference type="PROSITE" id="PS50082">
    <property type="entry name" value="WD_REPEATS_2"/>
    <property type="match status" value="2"/>
</dbReference>
<feature type="compositionally biased region" description="Low complexity" evidence="7">
    <location>
        <begin position="838"/>
        <end position="856"/>
    </location>
</feature>
<keyword evidence="5" id="KW-0862">Zinc</keyword>
<evidence type="ECO:0000256" key="7">
    <source>
        <dbReference type="SAM" id="MobiDB-lite"/>
    </source>
</evidence>
<dbReference type="PRINTS" id="PR00320">
    <property type="entry name" value="GPROTEINBRPT"/>
</dbReference>
<dbReference type="GO" id="GO:0005774">
    <property type="term" value="C:vacuolar membrane"/>
    <property type="evidence" value="ECO:0007669"/>
    <property type="project" value="TreeGrafter"/>
</dbReference>
<protein>
    <submittedName>
        <fullName evidence="8">SEA (Seh1-associated) complex subunit</fullName>
    </submittedName>
</protein>
<evidence type="ECO:0000256" key="4">
    <source>
        <dbReference type="ARBA" id="ARBA00022771"/>
    </source>
</evidence>
<dbReference type="Proteomes" id="UP000664521">
    <property type="component" value="Unassembled WGS sequence"/>
</dbReference>
<accession>A0A8H3F7G5</accession>
<dbReference type="InterPro" id="IPR015943">
    <property type="entry name" value="WD40/YVTN_repeat-like_dom_sf"/>
</dbReference>
<dbReference type="SMART" id="SM00320">
    <property type="entry name" value="WD40"/>
    <property type="match status" value="5"/>
</dbReference>
<dbReference type="InterPro" id="IPR001680">
    <property type="entry name" value="WD40_rpt"/>
</dbReference>
<keyword evidence="1 6" id="KW-0853">WD repeat</keyword>
<dbReference type="Gene3D" id="2.130.10.10">
    <property type="entry name" value="YVTN repeat-like/Quinoprotein amine dehydrogenase"/>
    <property type="match status" value="2"/>
</dbReference>
<dbReference type="EMBL" id="CAJPDS010000022">
    <property type="protein sequence ID" value="CAF9918510.1"/>
    <property type="molecule type" value="Genomic_DNA"/>
</dbReference>
<gene>
    <name evidence="8" type="primary">RTC1</name>
    <name evidence="8" type="ORF">HETSPECPRED_003776</name>
</gene>
<keyword evidence="2" id="KW-0479">Metal-binding</keyword>
<feature type="region of interest" description="Disordered" evidence="7">
    <location>
        <begin position="461"/>
        <end position="481"/>
    </location>
</feature>
<dbReference type="SUPFAM" id="SSF50978">
    <property type="entry name" value="WD40 repeat-like"/>
    <property type="match status" value="1"/>
</dbReference>
<dbReference type="AlphaFoldDB" id="A0A8H3F7G5"/>
<name>A0A8H3F7G5_9LECA</name>
<feature type="repeat" description="WD" evidence="6">
    <location>
        <begin position="183"/>
        <end position="218"/>
    </location>
</feature>
<dbReference type="PANTHER" id="PTHR46200">
    <property type="entry name" value="GATOR COMPLEX PROTEIN WDR24"/>
    <property type="match status" value="1"/>
</dbReference>
<dbReference type="InterPro" id="IPR036322">
    <property type="entry name" value="WD40_repeat_dom_sf"/>
</dbReference>
<dbReference type="GO" id="GO:1904263">
    <property type="term" value="P:positive regulation of TORC1 signaling"/>
    <property type="evidence" value="ECO:0007669"/>
    <property type="project" value="TreeGrafter"/>
</dbReference>
<feature type="compositionally biased region" description="Polar residues" evidence="7">
    <location>
        <begin position="821"/>
        <end position="831"/>
    </location>
</feature>
<feature type="compositionally biased region" description="Basic and acidic residues" evidence="7">
    <location>
        <begin position="1267"/>
        <end position="1276"/>
    </location>
</feature>
<evidence type="ECO:0000256" key="2">
    <source>
        <dbReference type="ARBA" id="ARBA00022723"/>
    </source>
</evidence>
<sequence>MSSLSNGEGSAYTPPPDPPPPPPLPPQRYGNRAANAIARFAQPFIYSSRPPSAEGNRHHESKPSRLKPATRSTTHKTGIPIAALDKSPDGRYAVVAGRDILKTIQIFESSCAEDINLRSRIVTYAATHSTSQGEVSAKHKDQLAANDVKWSPGEQSTIIATAAANGQVVIYDLNRPGLESARLHEHNRQVHKLAFNPYRGVYLLSGSQDATVRLWDLRALAGERSVMRFESANRYSLNNEGIRDLRWSPKDVMDFAAGTDNGVVQRWDFRKNTSPLLKINAHEKTCHAIDWHPDGKHLASGGADKNVKIWDFSSTDRRMKPCWQLRTPQAIREVRWRPSCSANQRSADVQCTQFATSYDHQDPRVHIWDLRRPFIPAREIDRYDTPPTAMLWCSDDLLWSVGSAGMFTQTDINDTSSFLDQRSPNVVAFGPDGAINIFSEKRARSRISIGDAPDEFLQGQSAARVSGESLSGSHSATHGSFEESSLLSSSFKSRQRKNPVSKSFKSIASTPPFNNDGEPILKLDEALQNHYLYQCMQYAASGNVRGVFDAEAFRFLARNYRFPPTKPGAQSEWNLHLIVASKFEKNAILAEFVGQHRLAQSWRILGMALEKELQRRADGERKIRLQLSKNGDSANHVSLHRASGKTDSKPVVSLINQNSQQKHLQNTLIAPFAIENGSNMATPLAKPVSDLPSHVERQSNIAILDDDEAFRLPTPVFSKQSPKKHLPVSSDMMKTKNSIATRENESIDKHGPISDENDLKIRVQGQGPPAVGFPDPDHMNERRAALDHYRAHPRPLFRLDNSPHIPRDSLVPTLGRHDSNESFQMFSASTDSSHRAASIGGSFGSSEESEKSGSTPERLRMPTGENGETSDNYTNPDILLEVDQSDQGYQDSPPSANPSPRASSHSLVPETSRRSPSTVMPSKPRRPQTESPLINASDFAFPERHDDIPLDKTTNAESKFIFSDYTPSSDESMPLKPWTASAMIPPLINYHLQTLSDTQMPSFLLLYLAPYMSLGISSQLELSLLLSYHEQLISLSLYCEAAHLRNLVDDSHPEVTEHGTYGITPGGPWCTNCRKPSKGERRNFCERCNNAWSPCPICNGEGPIATLKTTKPDPMTCCKDDALWGWCQGCGHGGHVGCLRVWWDDPVMSEGNCATMGCLHDCVSGVRRDETLRKTAEDRKAGFVKGDEWVVGESRAVEKARDLIGRRGSRGGRRGQAGARGRSGGQGPLSAGLGSRSGSGSGSIGKKVRLLVPEGEGTDQGAGQLGPEDRTSASAP</sequence>
<feature type="repeat" description="WD" evidence="6">
    <location>
        <begin position="279"/>
        <end position="320"/>
    </location>
</feature>
<evidence type="ECO:0000256" key="1">
    <source>
        <dbReference type="ARBA" id="ARBA00022574"/>
    </source>
</evidence>
<dbReference type="Pfam" id="PF00400">
    <property type="entry name" value="WD40"/>
    <property type="match status" value="2"/>
</dbReference>
<feature type="compositionally biased region" description="Pro residues" evidence="7">
    <location>
        <begin position="13"/>
        <end position="26"/>
    </location>
</feature>
<organism evidence="8 9">
    <name type="scientific">Heterodermia speciosa</name>
    <dbReference type="NCBI Taxonomy" id="116794"/>
    <lineage>
        <taxon>Eukaryota</taxon>
        <taxon>Fungi</taxon>
        <taxon>Dikarya</taxon>
        <taxon>Ascomycota</taxon>
        <taxon>Pezizomycotina</taxon>
        <taxon>Lecanoromycetes</taxon>
        <taxon>OSLEUM clade</taxon>
        <taxon>Lecanoromycetidae</taxon>
        <taxon>Caliciales</taxon>
        <taxon>Physciaceae</taxon>
        <taxon>Heterodermia</taxon>
    </lineage>
</organism>
<dbReference type="PROSITE" id="PS50294">
    <property type="entry name" value="WD_REPEATS_REGION"/>
    <property type="match status" value="2"/>
</dbReference>
<dbReference type="GO" id="GO:0061700">
    <property type="term" value="C:GATOR2 complex"/>
    <property type="evidence" value="ECO:0007669"/>
    <property type="project" value="TreeGrafter"/>
</dbReference>
<feature type="region of interest" description="Disordered" evidence="7">
    <location>
        <begin position="1"/>
        <end position="77"/>
    </location>
</feature>
<dbReference type="PANTHER" id="PTHR46200:SF1">
    <property type="entry name" value="GATOR COMPLEX PROTEIN WDR24"/>
    <property type="match status" value="1"/>
</dbReference>
<keyword evidence="9" id="KW-1185">Reference proteome</keyword>
<dbReference type="GO" id="GO:0008270">
    <property type="term" value="F:zinc ion binding"/>
    <property type="evidence" value="ECO:0007669"/>
    <property type="project" value="UniProtKB-KW"/>
</dbReference>
<dbReference type="InterPro" id="IPR020472">
    <property type="entry name" value="WD40_PAC1"/>
</dbReference>
<comment type="caution">
    <text evidence="8">The sequence shown here is derived from an EMBL/GenBank/DDBJ whole genome shotgun (WGS) entry which is preliminary data.</text>
</comment>
<keyword evidence="4" id="KW-0863">Zinc-finger</keyword>
<dbReference type="GO" id="GO:0005829">
    <property type="term" value="C:cytosol"/>
    <property type="evidence" value="ECO:0007669"/>
    <property type="project" value="TreeGrafter"/>
</dbReference>
<evidence type="ECO:0000256" key="5">
    <source>
        <dbReference type="ARBA" id="ARBA00022833"/>
    </source>
</evidence>
<feature type="compositionally biased region" description="Basic and acidic residues" evidence="7">
    <location>
        <begin position="941"/>
        <end position="950"/>
    </location>
</feature>
<feature type="region of interest" description="Disordered" evidence="7">
    <location>
        <begin position="1201"/>
        <end position="1276"/>
    </location>
</feature>